<evidence type="ECO:0000256" key="1">
    <source>
        <dbReference type="ARBA" id="ARBA00005417"/>
    </source>
</evidence>
<feature type="domain" description="ABC transporter" evidence="5">
    <location>
        <begin position="4"/>
        <end position="233"/>
    </location>
</feature>
<proteinExistence type="inferred from homology"/>
<keyword evidence="4 6" id="KW-0067">ATP-binding</keyword>
<dbReference type="OrthoDB" id="9806726at2"/>
<dbReference type="Pfam" id="PF00005">
    <property type="entry name" value="ABC_tran"/>
    <property type="match status" value="1"/>
</dbReference>
<dbReference type="InterPro" id="IPR027417">
    <property type="entry name" value="P-loop_NTPase"/>
</dbReference>
<dbReference type="Proteomes" id="UP000199228">
    <property type="component" value="Unassembled WGS sequence"/>
</dbReference>
<comment type="similarity">
    <text evidence="1">Belongs to the ABC transporter superfamily.</text>
</comment>
<dbReference type="STRING" id="1732.SAMN02910417_02437"/>
<keyword evidence="7" id="KW-1185">Reference proteome</keyword>
<dbReference type="AlphaFoldDB" id="A0A1G6CIZ0"/>
<dbReference type="RefSeq" id="WP_090174632.1">
    <property type="nucleotide sequence ID" value="NZ_FMXR01000020.1"/>
</dbReference>
<dbReference type="PANTHER" id="PTHR42734:SF17">
    <property type="entry name" value="METAL TRANSPORT SYSTEM ATP-BINDING PROTEIN TM_0124-RELATED"/>
    <property type="match status" value="1"/>
</dbReference>
<evidence type="ECO:0000256" key="3">
    <source>
        <dbReference type="ARBA" id="ARBA00022741"/>
    </source>
</evidence>
<name>A0A1G6CIZ0_EUBOX</name>
<dbReference type="Gene3D" id="3.40.50.300">
    <property type="entry name" value="P-loop containing nucleotide triphosphate hydrolases"/>
    <property type="match status" value="1"/>
</dbReference>
<evidence type="ECO:0000256" key="4">
    <source>
        <dbReference type="ARBA" id="ARBA00022840"/>
    </source>
</evidence>
<accession>A0A1G6CIZ0</accession>
<dbReference type="PROSITE" id="PS50893">
    <property type="entry name" value="ABC_TRANSPORTER_2"/>
    <property type="match status" value="1"/>
</dbReference>
<dbReference type="GO" id="GO:0005524">
    <property type="term" value="F:ATP binding"/>
    <property type="evidence" value="ECO:0007669"/>
    <property type="project" value="UniProtKB-KW"/>
</dbReference>
<dbReference type="SUPFAM" id="SSF52540">
    <property type="entry name" value="P-loop containing nucleoside triphosphate hydrolases"/>
    <property type="match status" value="1"/>
</dbReference>
<evidence type="ECO:0000259" key="5">
    <source>
        <dbReference type="PROSITE" id="PS50893"/>
    </source>
</evidence>
<dbReference type="InterPro" id="IPR003439">
    <property type="entry name" value="ABC_transporter-like_ATP-bd"/>
</dbReference>
<dbReference type="EMBL" id="FMXR01000020">
    <property type="protein sequence ID" value="SDB32826.1"/>
    <property type="molecule type" value="Genomic_DNA"/>
</dbReference>
<protein>
    <submittedName>
        <fullName evidence="6">Zinc transport system ATP-binding protein</fullName>
    </submittedName>
</protein>
<reference evidence="6 7" key="1">
    <citation type="submission" date="2016-10" db="EMBL/GenBank/DDBJ databases">
        <authorList>
            <person name="de Groot N.N."/>
        </authorList>
    </citation>
    <scope>NUCLEOTIDE SEQUENCE [LARGE SCALE GENOMIC DNA]</scope>
    <source>
        <strain evidence="6 7">DSM 3217</strain>
    </source>
</reference>
<dbReference type="GO" id="GO:0016887">
    <property type="term" value="F:ATP hydrolysis activity"/>
    <property type="evidence" value="ECO:0007669"/>
    <property type="project" value="InterPro"/>
</dbReference>
<dbReference type="PROSITE" id="PS00211">
    <property type="entry name" value="ABC_TRANSPORTER_1"/>
    <property type="match status" value="1"/>
</dbReference>
<evidence type="ECO:0000313" key="6">
    <source>
        <dbReference type="EMBL" id="SDB32826.1"/>
    </source>
</evidence>
<evidence type="ECO:0000313" key="7">
    <source>
        <dbReference type="Proteomes" id="UP000199228"/>
    </source>
</evidence>
<gene>
    <name evidence="6" type="ORF">SAMN02910417_02437</name>
</gene>
<keyword evidence="2" id="KW-0813">Transport</keyword>
<keyword evidence="3" id="KW-0547">Nucleotide-binding</keyword>
<organism evidence="6 7">
    <name type="scientific">Eubacterium oxidoreducens</name>
    <dbReference type="NCBI Taxonomy" id="1732"/>
    <lineage>
        <taxon>Bacteria</taxon>
        <taxon>Bacillati</taxon>
        <taxon>Bacillota</taxon>
        <taxon>Clostridia</taxon>
        <taxon>Eubacteriales</taxon>
        <taxon>Eubacteriaceae</taxon>
        <taxon>Eubacterium</taxon>
    </lineage>
</organism>
<dbReference type="InterPro" id="IPR003593">
    <property type="entry name" value="AAA+_ATPase"/>
</dbReference>
<evidence type="ECO:0000256" key="2">
    <source>
        <dbReference type="ARBA" id="ARBA00022448"/>
    </source>
</evidence>
<dbReference type="InterPro" id="IPR017871">
    <property type="entry name" value="ABC_transporter-like_CS"/>
</dbReference>
<dbReference type="InterPro" id="IPR050153">
    <property type="entry name" value="Metal_Ion_Import_ABC"/>
</dbReference>
<sequence>MSYITAKNLSIGYEDGVVTKDLNFTINPGEYLCVVGENGTGKSTLMKTLLKLIKPLKGSLIYDSRMEEGEIGYLPQQSLVQKDFPASVWEIVLSGNMTHFSHHFFYGKEQRKNALDNMKRLEIEDLKKKSYAHLSGGQKQRVLLARALCASSKILVLDEPVTGLDPKVTQELYNLLAKLNREGLTIVMVSHDVDMALSYATHILHVGKTQLYFGPAKDYKKSKAARIFLKSKEKE</sequence>
<dbReference type="CDD" id="cd03235">
    <property type="entry name" value="ABC_Metallic_Cations"/>
    <property type="match status" value="1"/>
</dbReference>
<dbReference type="PANTHER" id="PTHR42734">
    <property type="entry name" value="METAL TRANSPORT SYSTEM ATP-BINDING PROTEIN TM_0124-RELATED"/>
    <property type="match status" value="1"/>
</dbReference>
<dbReference type="SMART" id="SM00382">
    <property type="entry name" value="AAA"/>
    <property type="match status" value="1"/>
</dbReference>